<reference evidence="18 19" key="1">
    <citation type="submission" date="2018-07" db="EMBL/GenBank/DDBJ databases">
        <title>Corallincola holothuriorum sp. nov., a new facultative anaerobe isolated from sea cucumber Apostichopus japonicus.</title>
        <authorList>
            <person name="Xia H."/>
        </authorList>
    </citation>
    <scope>NUCLEOTIDE SEQUENCE [LARGE SCALE GENOMIC DNA]</scope>
    <source>
        <strain evidence="18 19">C4</strain>
    </source>
</reference>
<dbReference type="HAMAP" id="MF_00404">
    <property type="entry name" value="OadG"/>
    <property type="match status" value="1"/>
</dbReference>
<evidence type="ECO:0000256" key="17">
    <source>
        <dbReference type="RuleBase" id="RU004278"/>
    </source>
</evidence>
<evidence type="ECO:0000313" key="18">
    <source>
        <dbReference type="EMBL" id="RCU51885.1"/>
    </source>
</evidence>
<dbReference type="InterPro" id="IPR023424">
    <property type="entry name" value="OadG"/>
</dbReference>
<keyword evidence="6 16" id="KW-0813">Transport</keyword>
<dbReference type="OrthoDB" id="6215597at2"/>
<feature type="transmembrane region" description="Helical" evidence="16 17">
    <location>
        <begin position="12"/>
        <end position="37"/>
    </location>
</feature>
<dbReference type="Proteomes" id="UP000252558">
    <property type="component" value="Unassembled WGS sequence"/>
</dbReference>
<keyword evidence="14 16" id="KW-0739">Sodium transport</keyword>
<keyword evidence="13 16" id="KW-0472">Membrane</keyword>
<evidence type="ECO:0000256" key="15">
    <source>
        <dbReference type="ARBA" id="ARBA00048176"/>
    </source>
</evidence>
<dbReference type="GO" id="GO:0015081">
    <property type="term" value="F:sodium ion transmembrane transporter activity"/>
    <property type="evidence" value="ECO:0007669"/>
    <property type="project" value="UniProtKB-UniRule"/>
</dbReference>
<keyword evidence="7 16" id="KW-1003">Cell membrane</keyword>
<evidence type="ECO:0000256" key="3">
    <source>
        <dbReference type="ARBA" id="ARBA00004162"/>
    </source>
</evidence>
<comment type="cofactor">
    <cofactor evidence="1 16 17">
        <name>Na(+)</name>
        <dbReference type="ChEBI" id="CHEBI:29101"/>
    </cofactor>
</comment>
<dbReference type="Pfam" id="PF04277">
    <property type="entry name" value="OAD_gamma"/>
    <property type="match status" value="1"/>
</dbReference>
<dbReference type="RefSeq" id="WP_114337314.1">
    <property type="nucleotide sequence ID" value="NZ_QPID01000002.1"/>
</dbReference>
<dbReference type="GO" id="GO:0005886">
    <property type="term" value="C:plasma membrane"/>
    <property type="evidence" value="ECO:0007669"/>
    <property type="project" value="UniProtKB-SubCell"/>
</dbReference>
<dbReference type="NCBIfam" id="TIGR01195">
    <property type="entry name" value="oadG_fam"/>
    <property type="match status" value="1"/>
</dbReference>
<comment type="subunit">
    <text evidence="5 16">Heterotrimer of an alpha, a beta and a gamma subunit.</text>
</comment>
<evidence type="ECO:0000256" key="13">
    <source>
        <dbReference type="ARBA" id="ARBA00023136"/>
    </source>
</evidence>
<evidence type="ECO:0000256" key="2">
    <source>
        <dbReference type="ARBA" id="ARBA00003002"/>
    </source>
</evidence>
<name>A0A368NPV3_9GAMM</name>
<comment type="catalytic activity">
    <reaction evidence="15 16 17">
        <text>oxaloacetate + 2 Na(+)(in) + H(+) = pyruvate + 2 Na(+)(out) + CO2</text>
        <dbReference type="Rhea" id="RHEA:57724"/>
        <dbReference type="ChEBI" id="CHEBI:15361"/>
        <dbReference type="ChEBI" id="CHEBI:15378"/>
        <dbReference type="ChEBI" id="CHEBI:16452"/>
        <dbReference type="ChEBI" id="CHEBI:16526"/>
        <dbReference type="ChEBI" id="CHEBI:29101"/>
        <dbReference type="EC" id="7.2.4.2"/>
    </reaction>
</comment>
<keyword evidence="9 16" id="KW-1278">Translocase</keyword>
<dbReference type="EMBL" id="QPID01000002">
    <property type="protein sequence ID" value="RCU51885.1"/>
    <property type="molecule type" value="Genomic_DNA"/>
</dbReference>
<evidence type="ECO:0000256" key="7">
    <source>
        <dbReference type="ARBA" id="ARBA00022475"/>
    </source>
</evidence>
<evidence type="ECO:0000256" key="12">
    <source>
        <dbReference type="ARBA" id="ARBA00023065"/>
    </source>
</evidence>
<evidence type="ECO:0000256" key="8">
    <source>
        <dbReference type="ARBA" id="ARBA00022692"/>
    </source>
</evidence>
<evidence type="ECO:0000256" key="11">
    <source>
        <dbReference type="ARBA" id="ARBA00023053"/>
    </source>
</evidence>
<keyword evidence="11 16" id="KW-0915">Sodium</keyword>
<dbReference type="InterPro" id="IPR005899">
    <property type="entry name" value="Na_pump_deCOase"/>
</dbReference>
<evidence type="ECO:0000313" key="19">
    <source>
        <dbReference type="Proteomes" id="UP000252558"/>
    </source>
</evidence>
<evidence type="ECO:0000256" key="10">
    <source>
        <dbReference type="ARBA" id="ARBA00022989"/>
    </source>
</evidence>
<dbReference type="AlphaFoldDB" id="A0A368NPV3"/>
<comment type="similarity">
    <text evidence="4 16 17">Belongs to the OadG family.</text>
</comment>
<keyword evidence="12 16" id="KW-0406">Ion transport</keyword>
<evidence type="ECO:0000256" key="6">
    <source>
        <dbReference type="ARBA" id="ARBA00022448"/>
    </source>
</evidence>
<comment type="function">
    <text evidence="2 16 17">Catalyzes the decarboxylation of oxaloacetate coupled to Na(+) translocation.</text>
</comment>
<evidence type="ECO:0000256" key="9">
    <source>
        <dbReference type="ARBA" id="ARBA00022967"/>
    </source>
</evidence>
<sequence>MTSISELLLEAAGIMAVGMIFVFLFLSLLVVGVKLLARFAGGPEPLTANATPPPQTTGVSPDVVAAISAAVHKYRNTTKD</sequence>
<comment type="subcellular location">
    <subcellularLocation>
        <location evidence="3 16 17">Cell membrane</location>
        <topology evidence="3 16 17">Single-pass membrane protein</topology>
    </subcellularLocation>
</comment>
<evidence type="ECO:0000256" key="14">
    <source>
        <dbReference type="ARBA" id="ARBA00023201"/>
    </source>
</evidence>
<comment type="caution">
    <text evidence="18">The sequence shown here is derived from an EMBL/GenBank/DDBJ whole genome shotgun (WGS) entry which is preliminary data.</text>
</comment>
<dbReference type="GO" id="GO:0015451">
    <property type="term" value="F:decarboxylation-driven active transmembrane transporter activity"/>
    <property type="evidence" value="ECO:0007669"/>
    <property type="project" value="UniProtKB-EC"/>
</dbReference>
<protein>
    <recommendedName>
        <fullName evidence="16">Probable oxaloacetate decarboxylase gamma chain</fullName>
        <ecNumber evidence="16">7.2.4.2</ecNumber>
    </recommendedName>
</protein>
<proteinExistence type="inferred from homology"/>
<evidence type="ECO:0000256" key="1">
    <source>
        <dbReference type="ARBA" id="ARBA00001959"/>
    </source>
</evidence>
<dbReference type="EC" id="7.2.4.2" evidence="16"/>
<evidence type="ECO:0000256" key="4">
    <source>
        <dbReference type="ARBA" id="ARBA00005844"/>
    </source>
</evidence>
<dbReference type="GO" id="GO:0036376">
    <property type="term" value="P:sodium ion export across plasma membrane"/>
    <property type="evidence" value="ECO:0007669"/>
    <property type="project" value="InterPro"/>
</dbReference>
<keyword evidence="10 16" id="KW-1133">Transmembrane helix</keyword>
<evidence type="ECO:0000256" key="5">
    <source>
        <dbReference type="ARBA" id="ARBA00011869"/>
    </source>
</evidence>
<dbReference type="NCBIfam" id="NF003004">
    <property type="entry name" value="PRK03814.1"/>
    <property type="match status" value="1"/>
</dbReference>
<gene>
    <name evidence="16" type="primary">oadG</name>
    <name evidence="18" type="ORF">DU002_05305</name>
</gene>
<keyword evidence="8 16" id="KW-0812">Transmembrane</keyword>
<keyword evidence="19" id="KW-1185">Reference proteome</keyword>
<accession>A0A368NPV3</accession>
<dbReference type="GO" id="GO:0008948">
    <property type="term" value="F:oxaloacetate decarboxylase activity"/>
    <property type="evidence" value="ECO:0007669"/>
    <property type="project" value="UniProtKB-UniRule"/>
</dbReference>
<organism evidence="18 19">
    <name type="scientific">Corallincola holothuriorum</name>
    <dbReference type="NCBI Taxonomy" id="2282215"/>
    <lineage>
        <taxon>Bacteria</taxon>
        <taxon>Pseudomonadati</taxon>
        <taxon>Pseudomonadota</taxon>
        <taxon>Gammaproteobacteria</taxon>
        <taxon>Alteromonadales</taxon>
        <taxon>Psychromonadaceae</taxon>
        <taxon>Corallincola</taxon>
    </lineage>
</organism>
<evidence type="ECO:0000256" key="16">
    <source>
        <dbReference type="HAMAP-Rule" id="MF_00404"/>
    </source>
</evidence>